<evidence type="ECO:0000313" key="6">
    <source>
        <dbReference type="Proteomes" id="UP000504608"/>
    </source>
</evidence>
<evidence type="ECO:0000256" key="1">
    <source>
        <dbReference type="ARBA" id="ARBA00004642"/>
    </source>
</evidence>
<dbReference type="GO" id="GO:0005654">
    <property type="term" value="C:nucleoplasm"/>
    <property type="evidence" value="ECO:0007669"/>
    <property type="project" value="UniProtKB-SubCell"/>
</dbReference>
<dbReference type="GO" id="GO:0004861">
    <property type="term" value="F:cyclin-dependent protein serine/threonine kinase inhibitor activity"/>
    <property type="evidence" value="ECO:0007669"/>
    <property type="project" value="InterPro"/>
</dbReference>
<gene>
    <name evidence="7" type="primary">LOC111491134</name>
</gene>
<dbReference type="GO" id="GO:0051726">
    <property type="term" value="P:regulation of cell cycle"/>
    <property type="evidence" value="ECO:0007669"/>
    <property type="project" value="InterPro"/>
</dbReference>
<dbReference type="Gene3D" id="4.10.365.10">
    <property type="entry name" value="p27"/>
    <property type="match status" value="1"/>
</dbReference>
<protein>
    <submittedName>
        <fullName evidence="7">Cyclin-dependent kinase inhibitor 3-like</fullName>
    </submittedName>
</protein>
<organism evidence="6 7">
    <name type="scientific">Cucurbita maxima</name>
    <name type="common">Pumpkin</name>
    <name type="synonym">Winter squash</name>
    <dbReference type="NCBI Taxonomy" id="3661"/>
    <lineage>
        <taxon>Eukaryota</taxon>
        <taxon>Viridiplantae</taxon>
        <taxon>Streptophyta</taxon>
        <taxon>Embryophyta</taxon>
        <taxon>Tracheophyta</taxon>
        <taxon>Spermatophyta</taxon>
        <taxon>Magnoliopsida</taxon>
        <taxon>eudicotyledons</taxon>
        <taxon>Gunneridae</taxon>
        <taxon>Pentapetalae</taxon>
        <taxon>rosids</taxon>
        <taxon>fabids</taxon>
        <taxon>Cucurbitales</taxon>
        <taxon>Cucurbitaceae</taxon>
        <taxon>Cucurbiteae</taxon>
        <taxon>Cucurbita</taxon>
    </lineage>
</organism>
<dbReference type="InterPro" id="IPR044898">
    <property type="entry name" value="CDI_dom_sf"/>
</dbReference>
<dbReference type="OrthoDB" id="6373236at2759"/>
<dbReference type="Proteomes" id="UP000504608">
    <property type="component" value="Unplaced"/>
</dbReference>
<name>A0A6J1K6K7_CUCMA</name>
<dbReference type="KEGG" id="cmax:111491134"/>
<feature type="domain" description="Cyclin-dependent kinase inhibitor" evidence="5">
    <location>
        <begin position="191"/>
        <end position="234"/>
    </location>
</feature>
<keyword evidence="3 7" id="KW-0649">Protein kinase inhibitor</keyword>
<evidence type="ECO:0000256" key="3">
    <source>
        <dbReference type="ARBA" id="ARBA00023013"/>
    </source>
</evidence>
<dbReference type="GeneID" id="111491134"/>
<keyword evidence="4" id="KW-0131">Cell cycle</keyword>
<dbReference type="Pfam" id="PF02234">
    <property type="entry name" value="CDI"/>
    <property type="match status" value="1"/>
</dbReference>
<dbReference type="InterPro" id="IPR003175">
    <property type="entry name" value="CDI_dom"/>
</dbReference>
<evidence type="ECO:0000259" key="5">
    <source>
        <dbReference type="Pfam" id="PF02234"/>
    </source>
</evidence>
<proteinExistence type="inferred from homology"/>
<keyword evidence="6" id="KW-1185">Reference proteome</keyword>
<evidence type="ECO:0000256" key="2">
    <source>
        <dbReference type="ARBA" id="ARBA00010274"/>
    </source>
</evidence>
<comment type="similarity">
    <text evidence="2">Belongs to the CDI family. ICK/KRP subfamily.</text>
</comment>
<dbReference type="AlphaFoldDB" id="A0A6J1K6K7"/>
<evidence type="ECO:0000256" key="4">
    <source>
        <dbReference type="ARBA" id="ARBA00023306"/>
    </source>
</evidence>
<dbReference type="PIRSF" id="PIRSF017811">
    <property type="entry name" value="CDK_inhib_pln"/>
    <property type="match status" value="1"/>
</dbReference>
<reference evidence="7" key="1">
    <citation type="submission" date="2025-08" db="UniProtKB">
        <authorList>
            <consortium name="RefSeq"/>
        </authorList>
    </citation>
    <scope>IDENTIFICATION</scope>
    <source>
        <tissue evidence="7">Young leaves</tissue>
    </source>
</reference>
<sequence>MGKYMKKSKLTGGIAVMEVSPQSSPGLRTRAAKTRALQRLNKSFSQSAAVSSPRAAASSSSYLQLRNRRLEKPPVFRQLYKAQQDGECCEDGLSRECSSTDYRLKRDLADSGSEKRKLLVETGSGNARDFEDYFGENCLNFGGENRGTAEKIRSSLVRDLSTNETSYSTRTETNSHTTNSGVEMELLKSTPTANDIEEFFAQEELWHQTTFIQKYNFDFASEMPLQGRYEWVQVVPKVSCDLDSQVSRLSEAHFGITG</sequence>
<dbReference type="PANTHER" id="PTHR46776">
    <property type="entry name" value="CYCLIN-DEPENDENT KINASE INHIBITOR 4-RELATED"/>
    <property type="match status" value="1"/>
</dbReference>
<evidence type="ECO:0000313" key="7">
    <source>
        <dbReference type="RefSeq" id="XP_022995669.1"/>
    </source>
</evidence>
<comment type="subcellular location">
    <subcellularLocation>
        <location evidence="1">Nucleus</location>
        <location evidence="1">Nucleoplasm</location>
    </subcellularLocation>
</comment>
<accession>A0A6J1K6K7</accession>
<dbReference type="InterPro" id="IPR044275">
    <property type="entry name" value="KRP"/>
</dbReference>
<dbReference type="RefSeq" id="XP_022995669.1">
    <property type="nucleotide sequence ID" value="XM_023139901.1"/>
</dbReference>